<dbReference type="InterPro" id="IPR035979">
    <property type="entry name" value="RBD_domain_sf"/>
</dbReference>
<feature type="region of interest" description="Disordered" evidence="3">
    <location>
        <begin position="236"/>
        <end position="275"/>
    </location>
</feature>
<dbReference type="Gene3D" id="3.10.450.50">
    <property type="match status" value="1"/>
</dbReference>
<feature type="domain" description="NTF2" evidence="5">
    <location>
        <begin position="17"/>
        <end position="131"/>
    </location>
</feature>
<dbReference type="GO" id="GO:0005829">
    <property type="term" value="C:cytosol"/>
    <property type="evidence" value="ECO:0007669"/>
    <property type="project" value="TreeGrafter"/>
</dbReference>
<feature type="region of interest" description="Disordered" evidence="3">
    <location>
        <begin position="140"/>
        <end position="160"/>
    </location>
</feature>
<dbReference type="PANTHER" id="PTHR10693">
    <property type="entry name" value="RAS GTPASE-ACTIVATING PROTEIN-BINDING PROTEIN"/>
    <property type="match status" value="1"/>
</dbReference>
<dbReference type="GO" id="GO:1990904">
    <property type="term" value="C:ribonucleoprotein complex"/>
    <property type="evidence" value="ECO:0007669"/>
    <property type="project" value="TreeGrafter"/>
</dbReference>
<feature type="compositionally biased region" description="Polar residues" evidence="3">
    <location>
        <begin position="263"/>
        <end position="272"/>
    </location>
</feature>
<proteinExistence type="predicted"/>
<dbReference type="SMART" id="SM00360">
    <property type="entry name" value="RRM"/>
    <property type="match status" value="1"/>
</dbReference>
<dbReference type="Pfam" id="PF02136">
    <property type="entry name" value="NTF2"/>
    <property type="match status" value="1"/>
</dbReference>
<feature type="domain" description="RRM" evidence="4">
    <location>
        <begin position="283"/>
        <end position="358"/>
    </location>
</feature>
<dbReference type="PROSITE" id="PS50102">
    <property type="entry name" value="RRM"/>
    <property type="match status" value="1"/>
</dbReference>
<evidence type="ECO:0000256" key="1">
    <source>
        <dbReference type="ARBA" id="ARBA00022884"/>
    </source>
</evidence>
<dbReference type="Gene3D" id="3.30.70.330">
    <property type="match status" value="1"/>
</dbReference>
<evidence type="ECO:0000259" key="5">
    <source>
        <dbReference type="PROSITE" id="PS50177"/>
    </source>
</evidence>
<gene>
    <name evidence="6" type="ORF">Nepgr_022243</name>
</gene>
<dbReference type="EMBL" id="BSYO01000022">
    <property type="protein sequence ID" value="GMH20402.1"/>
    <property type="molecule type" value="Genomic_DNA"/>
</dbReference>
<feature type="region of interest" description="Disordered" evidence="3">
    <location>
        <begin position="350"/>
        <end position="450"/>
    </location>
</feature>
<comment type="caution">
    <text evidence="6">The sequence shown here is derived from an EMBL/GenBank/DDBJ whole genome shotgun (WGS) entry which is preliminary data.</text>
</comment>
<dbReference type="InterPro" id="IPR002075">
    <property type="entry name" value="NTF2_dom"/>
</dbReference>
<dbReference type="FunFam" id="3.10.450.50:FF:000003">
    <property type="entry name" value="Nuclear transport factor 2 family protein"/>
    <property type="match status" value="1"/>
</dbReference>
<evidence type="ECO:0000313" key="7">
    <source>
        <dbReference type="Proteomes" id="UP001279734"/>
    </source>
</evidence>
<dbReference type="PROSITE" id="PS50177">
    <property type="entry name" value="NTF2_DOMAIN"/>
    <property type="match status" value="1"/>
</dbReference>
<keyword evidence="7" id="KW-1185">Reference proteome</keyword>
<reference evidence="6" key="1">
    <citation type="submission" date="2023-05" db="EMBL/GenBank/DDBJ databases">
        <title>Nepenthes gracilis genome sequencing.</title>
        <authorList>
            <person name="Fukushima K."/>
        </authorList>
    </citation>
    <scope>NUCLEOTIDE SEQUENCE</scope>
    <source>
        <strain evidence="6">SING2019-196</strain>
    </source>
</reference>
<feature type="compositionally biased region" description="Gly residues" evidence="3">
    <location>
        <begin position="378"/>
        <end position="400"/>
    </location>
</feature>
<sequence>MTASAQQDAETPSAEVVGHAFVRQYYTILHQSPALVYRFYQDTSKLGRPGDNGDMSSTTTMDAINEKIKSYGALKADIKFVDAQESYNLGVIVLVTGDMIKEDDSRRHFTQTFFLAPQDKGYFVLNDLFRYVEDDYHHNGNQESANGVVTPTTQDHDPPPVQENHLSDWVEEINGWEVYNPSENGEGSMVEEEEPVAEVVDEVPNESQVVVEIDIKVEEVPKRSYASIVKVMKENAASTPSPAPPKPMLKKQEQQVTAAPLPNSASDSNVSEDGNKVVEADGDSIYVKNLPMDATPSMLEEAFKRFGPIKSGGIQVRSNKGFWFGFVEFEEPTAAQNAIEASPITIGGRQAGVEGKKSTSSRGNIFAGSNRGRFPPTRGGGFRTDGGGRGRGNYGGGRGYSRGDASRNEFSSSRGSSRGFQNRSSDGYPRNDHTGGNGDGSMNRISGSAG</sequence>
<dbReference type="InterPro" id="IPR000504">
    <property type="entry name" value="RRM_dom"/>
</dbReference>
<feature type="compositionally biased region" description="Polar residues" evidence="3">
    <location>
        <begin position="141"/>
        <end position="153"/>
    </location>
</feature>
<dbReference type="GO" id="GO:0003729">
    <property type="term" value="F:mRNA binding"/>
    <property type="evidence" value="ECO:0007669"/>
    <property type="project" value="TreeGrafter"/>
</dbReference>
<name>A0AAD3T1L2_NEPGR</name>
<dbReference type="InterPro" id="IPR018222">
    <property type="entry name" value="Nuclear_transport_factor_2_euk"/>
</dbReference>
<protein>
    <submittedName>
        <fullName evidence="6">Uncharacterized protein</fullName>
    </submittedName>
</protein>
<feature type="compositionally biased region" description="Low complexity" evidence="3">
    <location>
        <begin position="408"/>
        <end position="425"/>
    </location>
</feature>
<evidence type="ECO:0000313" key="6">
    <source>
        <dbReference type="EMBL" id="GMH20402.1"/>
    </source>
</evidence>
<dbReference type="CDD" id="cd00590">
    <property type="entry name" value="RRM_SF"/>
    <property type="match status" value="1"/>
</dbReference>
<evidence type="ECO:0000256" key="3">
    <source>
        <dbReference type="SAM" id="MobiDB-lite"/>
    </source>
</evidence>
<dbReference type="InterPro" id="IPR012677">
    <property type="entry name" value="Nucleotide-bd_a/b_plait_sf"/>
</dbReference>
<dbReference type="PANTHER" id="PTHR10693:SF20">
    <property type="entry name" value="AT27578P"/>
    <property type="match status" value="1"/>
</dbReference>
<dbReference type="AlphaFoldDB" id="A0AAD3T1L2"/>
<accession>A0AAD3T1L2</accession>
<dbReference type="InterPro" id="IPR032710">
    <property type="entry name" value="NTF2-like_dom_sf"/>
</dbReference>
<dbReference type="InterPro" id="IPR039539">
    <property type="entry name" value="Ras_GTPase_bind_prot"/>
</dbReference>
<dbReference type="Proteomes" id="UP001279734">
    <property type="component" value="Unassembled WGS sequence"/>
</dbReference>
<dbReference type="SUPFAM" id="SSF54427">
    <property type="entry name" value="NTF2-like"/>
    <property type="match status" value="1"/>
</dbReference>
<evidence type="ECO:0000256" key="2">
    <source>
        <dbReference type="PROSITE-ProRule" id="PRU00176"/>
    </source>
</evidence>
<dbReference type="SUPFAM" id="SSF54928">
    <property type="entry name" value="RNA-binding domain, RBD"/>
    <property type="match status" value="1"/>
</dbReference>
<keyword evidence="1 2" id="KW-0694">RNA-binding</keyword>
<organism evidence="6 7">
    <name type="scientific">Nepenthes gracilis</name>
    <name type="common">Slender pitcher plant</name>
    <dbReference type="NCBI Taxonomy" id="150966"/>
    <lineage>
        <taxon>Eukaryota</taxon>
        <taxon>Viridiplantae</taxon>
        <taxon>Streptophyta</taxon>
        <taxon>Embryophyta</taxon>
        <taxon>Tracheophyta</taxon>
        <taxon>Spermatophyta</taxon>
        <taxon>Magnoliopsida</taxon>
        <taxon>eudicotyledons</taxon>
        <taxon>Gunneridae</taxon>
        <taxon>Pentapetalae</taxon>
        <taxon>Caryophyllales</taxon>
        <taxon>Nepenthaceae</taxon>
        <taxon>Nepenthes</taxon>
    </lineage>
</organism>
<dbReference type="Pfam" id="PF00076">
    <property type="entry name" value="RRM_1"/>
    <property type="match status" value="1"/>
</dbReference>
<dbReference type="CDD" id="cd00780">
    <property type="entry name" value="NTF2"/>
    <property type="match status" value="1"/>
</dbReference>
<evidence type="ECO:0000259" key="4">
    <source>
        <dbReference type="PROSITE" id="PS50102"/>
    </source>
</evidence>